<dbReference type="OrthoDB" id="7055780at2"/>
<evidence type="ECO:0000313" key="3">
    <source>
        <dbReference type="EMBL" id="OBS09792.1"/>
    </source>
</evidence>
<dbReference type="InterPro" id="IPR038610">
    <property type="entry name" value="FliK-like_C_sf"/>
</dbReference>
<dbReference type="RefSeq" id="WP_065089272.1">
    <property type="nucleotide sequence ID" value="NZ_JQSG02000002.1"/>
</dbReference>
<dbReference type="AlphaFoldDB" id="A0A1A6C5F5"/>
<sequence>MEFGIRVDNQQLTQSSAAPRAQLAAWRVGQVLSALVIEGTPAQAGGGPARLQVGNLQIPVRSQTPLQTGESLRLNVQRAGKEIILTRAPTTSAPVTAPTTTVAQTLRNLLPAQQALDVALRGLSKLLPQLPTTAAAPARELLGSLPTPAQLTTGSGLKQAILSSGTLLESRLAAGTPPAPQDIKAAAARLLSALPVQGSAAGAPRQLAEGLMGRIGLNQLQSQSPSGNTVYWSLELPVRTHADGFHTVQLEVETEEKGSTDAESGPNWNVRLHLDLPRTGPLDAYVTSRHNTLSAHFWSTDAATAARIAKALPDLARAWSAHGLATGVLQSHRGEAPRSGHGKSPLNGLVDTRA</sequence>
<proteinExistence type="predicted"/>
<comment type="caution">
    <text evidence="3">The sequence shown here is derived from an EMBL/GenBank/DDBJ whole genome shotgun (WGS) entry which is preliminary data.</text>
</comment>
<accession>A0A1A6C5F5</accession>
<name>A0A1A6C5F5_9GAMM</name>
<dbReference type="Pfam" id="PF02120">
    <property type="entry name" value="Flg_hook"/>
    <property type="match status" value="1"/>
</dbReference>
<evidence type="ECO:0000259" key="2">
    <source>
        <dbReference type="Pfam" id="PF02120"/>
    </source>
</evidence>
<evidence type="ECO:0000256" key="1">
    <source>
        <dbReference type="SAM" id="MobiDB-lite"/>
    </source>
</evidence>
<dbReference type="InterPro" id="IPR021136">
    <property type="entry name" value="Flagellar_hook_control-like_C"/>
</dbReference>
<dbReference type="EMBL" id="JQSG02000002">
    <property type="protein sequence ID" value="OBS09792.1"/>
    <property type="molecule type" value="Genomic_DNA"/>
</dbReference>
<protein>
    <recommendedName>
        <fullName evidence="2">Flagellar hook-length control protein-like C-terminal domain-containing protein</fullName>
    </recommendedName>
</protein>
<reference evidence="3 4" key="1">
    <citation type="journal article" date="2014" name="Genome Announc.">
        <title>Draft Genome Sequence of the Iron-Oxidizing, Acidophilic, and Halotolerant 'Thiobacillus prosperus' Type Strain DSM 5130.</title>
        <authorList>
            <person name="Ossandon F.J."/>
            <person name="Cardenas J.P."/>
            <person name="Corbett M."/>
            <person name="Quatrini R."/>
            <person name="Holmes D.S."/>
            <person name="Watkin E."/>
        </authorList>
    </citation>
    <scope>NUCLEOTIDE SEQUENCE [LARGE SCALE GENOMIC DNA]</scope>
    <source>
        <strain evidence="3 4">DSM 5130</strain>
    </source>
</reference>
<dbReference type="Gene3D" id="3.30.750.140">
    <property type="match status" value="1"/>
</dbReference>
<evidence type="ECO:0000313" key="4">
    <source>
        <dbReference type="Proteomes" id="UP000029273"/>
    </source>
</evidence>
<feature type="domain" description="Flagellar hook-length control protein-like C-terminal" evidence="2">
    <location>
        <begin position="261"/>
        <end position="332"/>
    </location>
</feature>
<feature type="region of interest" description="Disordered" evidence="1">
    <location>
        <begin position="332"/>
        <end position="354"/>
    </location>
</feature>
<keyword evidence="4" id="KW-1185">Reference proteome</keyword>
<organism evidence="3 4">
    <name type="scientific">Acidihalobacter prosperus</name>
    <dbReference type="NCBI Taxonomy" id="160660"/>
    <lineage>
        <taxon>Bacteria</taxon>
        <taxon>Pseudomonadati</taxon>
        <taxon>Pseudomonadota</taxon>
        <taxon>Gammaproteobacteria</taxon>
        <taxon>Chromatiales</taxon>
        <taxon>Ectothiorhodospiraceae</taxon>
        <taxon>Acidihalobacter</taxon>
    </lineage>
</organism>
<dbReference type="Proteomes" id="UP000029273">
    <property type="component" value="Unassembled WGS sequence"/>
</dbReference>
<gene>
    <name evidence="3" type="ORF">Thpro_020842</name>
</gene>